<name>A0A7I8D4P0_9FIRM</name>
<dbReference type="Gene3D" id="2.120.10.30">
    <property type="entry name" value="TolB, C-terminal domain"/>
    <property type="match status" value="1"/>
</dbReference>
<dbReference type="Proteomes" id="UP000593890">
    <property type="component" value="Chromosome"/>
</dbReference>
<dbReference type="RefSeq" id="WP_099322526.1">
    <property type="nucleotide sequence ID" value="NZ_AP023321.1"/>
</dbReference>
<accession>A0A7I8D4P0</accession>
<protein>
    <submittedName>
        <fullName evidence="2">Uncharacterized protein</fullName>
    </submittedName>
</protein>
<reference evidence="3" key="1">
    <citation type="submission" date="2020-07" db="EMBL/GenBank/DDBJ databases">
        <title>Complete genome sequencing of Clostridia bacterium strain 12CBH8.</title>
        <authorList>
            <person name="Sakamoto M."/>
            <person name="Murakami T."/>
            <person name="Mori H."/>
        </authorList>
    </citation>
    <scope>NUCLEOTIDE SEQUENCE [LARGE SCALE GENOMIC DNA]</scope>
    <source>
        <strain evidence="3">12CBH8</strain>
    </source>
</reference>
<feature type="transmembrane region" description="Helical" evidence="1">
    <location>
        <begin position="181"/>
        <end position="203"/>
    </location>
</feature>
<keyword evidence="1" id="KW-1133">Transmembrane helix</keyword>
<evidence type="ECO:0000256" key="1">
    <source>
        <dbReference type="SAM" id="Phobius"/>
    </source>
</evidence>
<evidence type="ECO:0000313" key="2">
    <source>
        <dbReference type="EMBL" id="BCI61005.1"/>
    </source>
</evidence>
<proteinExistence type="predicted"/>
<evidence type="ECO:0000313" key="3">
    <source>
        <dbReference type="Proteomes" id="UP000593890"/>
    </source>
</evidence>
<keyword evidence="3" id="KW-1185">Reference proteome</keyword>
<organism evidence="2 3">
    <name type="scientific">Solibaculum mannosilyticum</name>
    <dbReference type="NCBI Taxonomy" id="2780922"/>
    <lineage>
        <taxon>Bacteria</taxon>
        <taxon>Bacillati</taxon>
        <taxon>Bacillota</taxon>
        <taxon>Clostridia</taxon>
        <taxon>Eubacteriales</taxon>
        <taxon>Oscillospiraceae</taxon>
        <taxon>Solibaculum</taxon>
    </lineage>
</organism>
<gene>
    <name evidence="2" type="ORF">C12CBH8_16440</name>
</gene>
<sequence>MKILARIFFSMFILSIFTITTVSAQKKPLDLVRLDEEYEAILSAVGIMVDRNDNVGIYFDNDVIHVYHPDGTFYYGFRFNTEGSYVSDFDSVGNVIIAGVRQDNIYCFNSDGDLVRETPKEAMFLNYEEESDYFDCRRKIKKVECDGFTYVFKNTFWHKQLVKIMDDGTEIVFYDSGVSQIILLLVVGIVILLFFTLVLIKAIKYISQQSREYYLNGERDTVKLRWK</sequence>
<dbReference type="KEGG" id="sman:C12CBH8_16440"/>
<keyword evidence="1" id="KW-0472">Membrane</keyword>
<keyword evidence="1" id="KW-0812">Transmembrane</keyword>
<dbReference type="EMBL" id="AP023321">
    <property type="protein sequence ID" value="BCI61005.1"/>
    <property type="molecule type" value="Genomic_DNA"/>
</dbReference>
<dbReference type="AlphaFoldDB" id="A0A7I8D4P0"/>
<dbReference type="InterPro" id="IPR011042">
    <property type="entry name" value="6-blade_b-propeller_TolB-like"/>
</dbReference>